<evidence type="ECO:0000256" key="4">
    <source>
        <dbReference type="ARBA" id="ARBA00022984"/>
    </source>
</evidence>
<dbReference type="PANTHER" id="PTHR36174">
    <property type="entry name" value="LIPID II:GLYCINE GLYCYLTRANSFERASE"/>
    <property type="match status" value="1"/>
</dbReference>
<keyword evidence="6" id="KW-0961">Cell wall biogenesis/degradation</keyword>
<organism evidence="8 9">
    <name type="scientific">Facklamia miroungae</name>
    <dbReference type="NCBI Taxonomy" id="120956"/>
    <lineage>
        <taxon>Bacteria</taxon>
        <taxon>Bacillati</taxon>
        <taxon>Bacillota</taxon>
        <taxon>Bacilli</taxon>
        <taxon>Lactobacillales</taxon>
        <taxon>Aerococcaceae</taxon>
        <taxon>Facklamia</taxon>
    </lineage>
</organism>
<feature type="coiled-coil region" evidence="7">
    <location>
        <begin position="238"/>
        <end position="288"/>
    </location>
</feature>
<dbReference type="Proteomes" id="UP000199708">
    <property type="component" value="Unassembled WGS sequence"/>
</dbReference>
<dbReference type="PANTHER" id="PTHR36174:SF1">
    <property type="entry name" value="LIPID II:GLYCINE GLYCYLTRANSFERASE"/>
    <property type="match status" value="1"/>
</dbReference>
<evidence type="ECO:0000256" key="2">
    <source>
        <dbReference type="ARBA" id="ARBA00022679"/>
    </source>
</evidence>
<dbReference type="InterPro" id="IPR050644">
    <property type="entry name" value="PG_Glycine_Bridge_Synth"/>
</dbReference>
<accession>A0A1G7TAI2</accession>
<dbReference type="GO" id="GO:0071555">
    <property type="term" value="P:cell wall organization"/>
    <property type="evidence" value="ECO:0007669"/>
    <property type="project" value="UniProtKB-KW"/>
</dbReference>
<comment type="similarity">
    <text evidence="1">Belongs to the FemABX family.</text>
</comment>
<dbReference type="SUPFAM" id="SSF55729">
    <property type="entry name" value="Acyl-CoA N-acyltransferases (Nat)"/>
    <property type="match status" value="2"/>
</dbReference>
<evidence type="ECO:0000313" key="8">
    <source>
        <dbReference type="EMBL" id="SDG32024.1"/>
    </source>
</evidence>
<dbReference type="Gene3D" id="1.20.58.90">
    <property type="match status" value="1"/>
</dbReference>
<evidence type="ECO:0000256" key="7">
    <source>
        <dbReference type="SAM" id="Coils"/>
    </source>
</evidence>
<evidence type="ECO:0000256" key="1">
    <source>
        <dbReference type="ARBA" id="ARBA00009943"/>
    </source>
</evidence>
<evidence type="ECO:0000256" key="3">
    <source>
        <dbReference type="ARBA" id="ARBA00022960"/>
    </source>
</evidence>
<dbReference type="Gene3D" id="3.40.630.30">
    <property type="match status" value="2"/>
</dbReference>
<dbReference type="GO" id="GO:0009252">
    <property type="term" value="P:peptidoglycan biosynthetic process"/>
    <property type="evidence" value="ECO:0007669"/>
    <property type="project" value="UniProtKB-KW"/>
</dbReference>
<evidence type="ECO:0000256" key="5">
    <source>
        <dbReference type="ARBA" id="ARBA00023315"/>
    </source>
</evidence>
<evidence type="ECO:0000256" key="6">
    <source>
        <dbReference type="ARBA" id="ARBA00023316"/>
    </source>
</evidence>
<dbReference type="GO" id="GO:0008360">
    <property type="term" value="P:regulation of cell shape"/>
    <property type="evidence" value="ECO:0007669"/>
    <property type="project" value="UniProtKB-KW"/>
</dbReference>
<dbReference type="AlphaFoldDB" id="A0A1G7TAI2"/>
<dbReference type="InterPro" id="IPR003447">
    <property type="entry name" value="FEMABX"/>
</dbReference>
<keyword evidence="4" id="KW-0573">Peptidoglycan synthesis</keyword>
<dbReference type="EMBL" id="FNCK01000005">
    <property type="protein sequence ID" value="SDG32024.1"/>
    <property type="molecule type" value="Genomic_DNA"/>
</dbReference>
<sequence>MIQKLSINDQEHDHFVKNHPHGDMCQLSSWGKVKQAFGWEWSRVSVGASDRVTGVASLLYKRIPFLKKSICYVSRGFVVDWFDEESVRTLLEAVKQDAKEHKAFLIKIDPDLIEETPDLLEQIESFGFEHQGYTFGFKDAAQPRFHMVTDIDKSEKDLLKSFQARTRTNIRKASKYGFELEDASESKMNVFYDIMKVTGDRDGFLIRDLSYFKRIYQEMHPNKEAKLFLVKLNPDQAIEGLERDIKNRLKEKKNLEKKEANEGILQQLEQIDQSIQNTNDQIEALRQTKEEGLQPIYLSGAIYVQCGSKAYYLYGASSNQFRDLLPNYFMQWEMMRYAQSQGGLTYDFGGVSGLEGKPEDDAPGLFEFKKRWGAKKRARIGEFDYELSPLFAKIYRLAFSLRSKLIELKNR</sequence>
<proteinExistence type="inferred from homology"/>
<name>A0A1G7TAI2_9LACT</name>
<keyword evidence="5" id="KW-0012">Acyltransferase</keyword>
<dbReference type="RefSeq" id="WP_168427174.1">
    <property type="nucleotide sequence ID" value="NZ_FNCK01000005.1"/>
</dbReference>
<protein>
    <submittedName>
        <fullName evidence="8">Peptidoglycan pentaglycine glycine transferase (The first glycine)</fullName>
    </submittedName>
</protein>
<gene>
    <name evidence="8" type="ORF">SAMN05421791_10556</name>
</gene>
<dbReference type="GO" id="GO:0016755">
    <property type="term" value="F:aminoacyltransferase activity"/>
    <property type="evidence" value="ECO:0007669"/>
    <property type="project" value="InterPro"/>
</dbReference>
<reference evidence="8 9" key="1">
    <citation type="submission" date="2016-10" db="EMBL/GenBank/DDBJ databases">
        <authorList>
            <person name="de Groot N.N."/>
        </authorList>
    </citation>
    <scope>NUCLEOTIDE SEQUENCE [LARGE SCALE GENOMIC DNA]</scope>
    <source>
        <strain evidence="8 9">ATCC BAA-466</strain>
    </source>
</reference>
<dbReference type="STRING" id="120956.SAMN05421791_10556"/>
<evidence type="ECO:0000313" key="9">
    <source>
        <dbReference type="Proteomes" id="UP000199708"/>
    </source>
</evidence>
<dbReference type="InterPro" id="IPR016181">
    <property type="entry name" value="Acyl_CoA_acyltransferase"/>
</dbReference>
<keyword evidence="3" id="KW-0133">Cell shape</keyword>
<dbReference type="Pfam" id="PF02388">
    <property type="entry name" value="FemAB"/>
    <property type="match status" value="1"/>
</dbReference>
<keyword evidence="2 8" id="KW-0808">Transferase</keyword>
<dbReference type="PROSITE" id="PS51191">
    <property type="entry name" value="FEMABX"/>
    <property type="match status" value="1"/>
</dbReference>
<keyword evidence="9" id="KW-1185">Reference proteome</keyword>
<keyword evidence="7" id="KW-0175">Coiled coil</keyword>